<feature type="binding site" evidence="14">
    <location>
        <position position="267"/>
    </location>
    <ligand>
        <name>Mg(2+)</name>
        <dbReference type="ChEBI" id="CHEBI:18420"/>
    </ligand>
</feature>
<feature type="transmembrane region" description="Helical" evidence="12">
    <location>
        <begin position="20"/>
        <end position="44"/>
    </location>
</feature>
<keyword evidence="8 12" id="KW-1133">Transmembrane helix</keyword>
<comment type="catalytic activity">
    <reaction evidence="12">
        <text>UDP-N-acetyl-alpha-D-muramoyl-L-alanyl-gamma-D-glutamyl-meso-2,6-diaminopimeloyl-D-alanyl-D-alanine + di-trans,octa-cis-undecaprenyl phosphate = di-trans,octa-cis-undecaprenyl diphospho-N-acetyl-alpha-D-muramoyl-L-alanyl-D-glutamyl-meso-2,6-diaminopimeloyl-D-alanyl-D-alanine + UMP</text>
        <dbReference type="Rhea" id="RHEA:28386"/>
        <dbReference type="ChEBI" id="CHEBI:57865"/>
        <dbReference type="ChEBI" id="CHEBI:60392"/>
        <dbReference type="ChEBI" id="CHEBI:61386"/>
        <dbReference type="ChEBI" id="CHEBI:61387"/>
        <dbReference type="EC" id="2.7.8.13"/>
    </reaction>
</comment>
<dbReference type="GO" id="GO:0008963">
    <property type="term" value="F:phospho-N-acetylmuramoyl-pentapeptide-transferase activity"/>
    <property type="evidence" value="ECO:0007669"/>
    <property type="project" value="UniProtKB-UniRule"/>
</dbReference>
<comment type="pathway">
    <text evidence="12">Cell wall biogenesis; peptidoglycan biosynthesis.</text>
</comment>
<dbReference type="CDD" id="cd06852">
    <property type="entry name" value="GT_MraY"/>
    <property type="match status" value="1"/>
</dbReference>
<comment type="caution">
    <text evidence="15">The sequence shown here is derived from an EMBL/GenBank/DDBJ whole genome shotgun (WGS) entry which is preliminary data.</text>
</comment>
<dbReference type="PANTHER" id="PTHR22926">
    <property type="entry name" value="PHOSPHO-N-ACETYLMURAMOYL-PENTAPEPTIDE-TRANSFERASE"/>
    <property type="match status" value="1"/>
</dbReference>
<feature type="transmembrane region" description="Helical" evidence="12">
    <location>
        <begin position="288"/>
        <end position="311"/>
    </location>
</feature>
<feature type="transmembrane region" description="Helical" evidence="12">
    <location>
        <begin position="263"/>
        <end position="282"/>
    </location>
</feature>
<evidence type="ECO:0000256" key="1">
    <source>
        <dbReference type="ARBA" id="ARBA00004141"/>
    </source>
</evidence>
<comment type="function">
    <text evidence="12">Catalyzes the initial step of the lipid cycle reactions in the biosynthesis of the cell wall peptidoglycan: transfers peptidoglycan precursor phospho-MurNAc-pentapeptide from UDP-MurNAc-pentapeptide onto the lipid carrier undecaprenyl phosphate, yielding undecaprenyl-pyrophosphoryl-MurNAc-pentapeptide, known as lipid I.</text>
</comment>
<keyword evidence="10 12" id="KW-0131">Cell cycle</keyword>
<feature type="transmembrane region" description="Helical" evidence="12">
    <location>
        <begin position="200"/>
        <end position="219"/>
    </location>
</feature>
<dbReference type="Pfam" id="PF10555">
    <property type="entry name" value="MraY_sig1"/>
    <property type="match status" value="1"/>
</dbReference>
<dbReference type="GO" id="GO:0051301">
    <property type="term" value="P:cell division"/>
    <property type="evidence" value="ECO:0007669"/>
    <property type="project" value="UniProtKB-KW"/>
</dbReference>
<dbReference type="GO" id="GO:0009252">
    <property type="term" value="P:peptidoglycan biosynthetic process"/>
    <property type="evidence" value="ECO:0007669"/>
    <property type="project" value="UniProtKB-UniRule"/>
</dbReference>
<keyword evidence="12 14" id="KW-0479">Metal-binding</keyword>
<keyword evidence="5 12" id="KW-0812">Transmembrane</keyword>
<gene>
    <name evidence="12 15" type="primary">mraY</name>
    <name evidence="15" type="ORF">H9804_08325</name>
</gene>
<reference evidence="15" key="2">
    <citation type="submission" date="2021-04" db="EMBL/GenBank/DDBJ databases">
        <authorList>
            <person name="Gilroy R."/>
        </authorList>
    </citation>
    <scope>NUCLEOTIDE SEQUENCE</scope>
    <source>
        <strain evidence="15">ChiW4-1371</strain>
    </source>
</reference>
<organism evidence="15 16">
    <name type="scientific">Candidatus Mucispirillum faecigallinarum</name>
    <dbReference type="NCBI Taxonomy" id="2838699"/>
    <lineage>
        <taxon>Bacteria</taxon>
        <taxon>Pseudomonadati</taxon>
        <taxon>Deferribacterota</taxon>
        <taxon>Deferribacteres</taxon>
        <taxon>Deferribacterales</taxon>
        <taxon>Mucispirillaceae</taxon>
        <taxon>Mucispirillum</taxon>
    </lineage>
</organism>
<dbReference type="HAMAP" id="MF_00038">
    <property type="entry name" value="MraY"/>
    <property type="match status" value="1"/>
</dbReference>
<evidence type="ECO:0000256" key="2">
    <source>
        <dbReference type="ARBA" id="ARBA00005583"/>
    </source>
</evidence>
<keyword evidence="11 12" id="KW-0961">Cell wall biogenesis/degradation</keyword>
<evidence type="ECO:0000256" key="10">
    <source>
        <dbReference type="ARBA" id="ARBA00023306"/>
    </source>
</evidence>
<protein>
    <recommendedName>
        <fullName evidence="12 13">Phospho-N-acetylmuramoyl-pentapeptide-transferase</fullName>
        <ecNumber evidence="12 13">2.7.8.13</ecNumber>
    </recommendedName>
    <alternativeName>
        <fullName evidence="12">UDP-MurNAc-pentapeptide phosphotransferase</fullName>
    </alternativeName>
</protein>
<dbReference type="GO" id="GO:0005886">
    <property type="term" value="C:plasma membrane"/>
    <property type="evidence" value="ECO:0007669"/>
    <property type="project" value="UniProtKB-SubCell"/>
</dbReference>
<dbReference type="Proteomes" id="UP000824176">
    <property type="component" value="Unassembled WGS sequence"/>
</dbReference>
<evidence type="ECO:0000256" key="9">
    <source>
        <dbReference type="ARBA" id="ARBA00023136"/>
    </source>
</evidence>
<dbReference type="PROSITE" id="PS01347">
    <property type="entry name" value="MRAY_1"/>
    <property type="match status" value="1"/>
</dbReference>
<dbReference type="InterPro" id="IPR003524">
    <property type="entry name" value="PNAcMuramoyl-5peptid_Trfase"/>
</dbReference>
<keyword evidence="4 12" id="KW-0808">Transferase</keyword>
<evidence type="ECO:0000256" key="3">
    <source>
        <dbReference type="ARBA" id="ARBA00022618"/>
    </source>
</evidence>
<comment type="subcellular location">
    <subcellularLocation>
        <location evidence="12">Cell membrane</location>
        <topology evidence="12">Multi-pass membrane protein</topology>
    </subcellularLocation>
    <subcellularLocation>
        <location evidence="1">Membrane</location>
        <topology evidence="1">Multi-pass membrane protein</topology>
    </subcellularLocation>
</comment>
<evidence type="ECO:0000256" key="4">
    <source>
        <dbReference type="ARBA" id="ARBA00022679"/>
    </source>
</evidence>
<feature type="transmembrane region" description="Helical" evidence="12">
    <location>
        <begin position="73"/>
        <end position="91"/>
    </location>
</feature>
<evidence type="ECO:0000256" key="5">
    <source>
        <dbReference type="ARBA" id="ARBA00022692"/>
    </source>
</evidence>
<evidence type="ECO:0000256" key="14">
    <source>
        <dbReference type="PIRSR" id="PIRSR600715-1"/>
    </source>
</evidence>
<keyword evidence="7 12" id="KW-0573">Peptidoglycan synthesis</keyword>
<keyword evidence="6 12" id="KW-0133">Cell shape</keyword>
<keyword evidence="9 12" id="KW-0472">Membrane</keyword>
<dbReference type="EC" id="2.7.8.13" evidence="12 13"/>
<evidence type="ECO:0000313" key="16">
    <source>
        <dbReference type="Proteomes" id="UP000824176"/>
    </source>
</evidence>
<dbReference type="EMBL" id="DXAQ01000125">
    <property type="protein sequence ID" value="HIZ89939.1"/>
    <property type="molecule type" value="Genomic_DNA"/>
</dbReference>
<sequence length="361" mass="40356">MLYNLLYPLSSQFTFLNVFQYITFRTMFATLTALIITMLIGGIVTDMLKRWKLAQITKGYEPKRHKAKEGTPTMGGIMIIGTTVLSTLLWADITNHYIILLLILFVGFGIVGFADDYVKTIKRNPEGLHGKTKLVYEIIIAVVVVYLLIMLDNTGKVTSITLPFFKNFIIDIKWLYLPFAVFVIVGCSNAVNLTDGLDGLVTMPAVTAFAVYGLFAYIMSNYQFTNYLYLPHLPQTGELAIFCGAMFGAGLGFLWFNTFPATIFMGDVGSLSIGGSLGLIACMVKQEILLVIVGGLFVVEALSVILQVGYFKITHGKRLFRMAPLHHHFELKGWSEPKIIIRFWIITFILAILAISTLKLR</sequence>
<feature type="transmembrane region" description="Helical" evidence="12">
    <location>
        <begin position="239"/>
        <end position="256"/>
    </location>
</feature>
<evidence type="ECO:0000256" key="8">
    <source>
        <dbReference type="ARBA" id="ARBA00022989"/>
    </source>
</evidence>
<dbReference type="GO" id="GO:0008360">
    <property type="term" value="P:regulation of cell shape"/>
    <property type="evidence" value="ECO:0007669"/>
    <property type="project" value="UniProtKB-KW"/>
</dbReference>
<evidence type="ECO:0000256" key="7">
    <source>
        <dbReference type="ARBA" id="ARBA00022984"/>
    </source>
</evidence>
<feature type="transmembrane region" description="Helical" evidence="12">
    <location>
        <begin position="134"/>
        <end position="154"/>
    </location>
</feature>
<proteinExistence type="inferred from homology"/>
<dbReference type="Pfam" id="PF00953">
    <property type="entry name" value="Glycos_transf_4"/>
    <property type="match status" value="1"/>
</dbReference>
<dbReference type="PANTHER" id="PTHR22926:SF5">
    <property type="entry name" value="PHOSPHO-N-ACETYLMURAMOYL-PENTAPEPTIDE-TRANSFERASE HOMOLOG"/>
    <property type="match status" value="1"/>
</dbReference>
<accession>A0A9D2GV43</accession>
<evidence type="ECO:0000256" key="11">
    <source>
        <dbReference type="ARBA" id="ARBA00023316"/>
    </source>
</evidence>
<name>A0A9D2GV43_9BACT</name>
<reference evidence="15" key="1">
    <citation type="journal article" date="2021" name="PeerJ">
        <title>Extensive microbial diversity within the chicken gut microbiome revealed by metagenomics and culture.</title>
        <authorList>
            <person name="Gilroy R."/>
            <person name="Ravi A."/>
            <person name="Getino M."/>
            <person name="Pursley I."/>
            <person name="Horton D.L."/>
            <person name="Alikhan N.F."/>
            <person name="Baker D."/>
            <person name="Gharbi K."/>
            <person name="Hall N."/>
            <person name="Watson M."/>
            <person name="Adriaenssens E.M."/>
            <person name="Foster-Nyarko E."/>
            <person name="Jarju S."/>
            <person name="Secka A."/>
            <person name="Antonio M."/>
            <person name="Oren A."/>
            <person name="Chaudhuri R.R."/>
            <person name="La Ragione R."/>
            <person name="Hildebrand F."/>
            <person name="Pallen M.J."/>
        </authorList>
    </citation>
    <scope>NUCLEOTIDE SEQUENCE</scope>
    <source>
        <strain evidence="15">ChiW4-1371</strain>
    </source>
</reference>
<dbReference type="InterPro" id="IPR018480">
    <property type="entry name" value="PNAcMuramoyl-5peptid_Trfase_CS"/>
</dbReference>
<dbReference type="NCBIfam" id="TIGR00445">
    <property type="entry name" value="mraY"/>
    <property type="match status" value="1"/>
</dbReference>
<evidence type="ECO:0000313" key="15">
    <source>
        <dbReference type="EMBL" id="HIZ89939.1"/>
    </source>
</evidence>
<feature type="transmembrane region" description="Helical" evidence="12">
    <location>
        <begin position="174"/>
        <end position="193"/>
    </location>
</feature>
<comment type="cofactor">
    <cofactor evidence="12 14">
        <name>Mg(2+)</name>
        <dbReference type="ChEBI" id="CHEBI:18420"/>
    </cofactor>
</comment>
<keyword evidence="12 14" id="KW-0460">Magnesium</keyword>
<keyword evidence="12" id="KW-1003">Cell membrane</keyword>
<comment type="similarity">
    <text evidence="2 12">Belongs to the glycosyltransferase 4 family. MraY subfamily.</text>
</comment>
<feature type="transmembrane region" description="Helical" evidence="12">
    <location>
        <begin position="97"/>
        <end position="114"/>
    </location>
</feature>
<dbReference type="GO" id="GO:0046872">
    <property type="term" value="F:metal ion binding"/>
    <property type="evidence" value="ECO:0007669"/>
    <property type="project" value="UniProtKB-KW"/>
</dbReference>
<dbReference type="PROSITE" id="PS01348">
    <property type="entry name" value="MRAY_2"/>
    <property type="match status" value="1"/>
</dbReference>
<evidence type="ECO:0000256" key="13">
    <source>
        <dbReference type="NCBIfam" id="TIGR00445"/>
    </source>
</evidence>
<dbReference type="GO" id="GO:0071555">
    <property type="term" value="P:cell wall organization"/>
    <property type="evidence" value="ECO:0007669"/>
    <property type="project" value="UniProtKB-KW"/>
</dbReference>
<dbReference type="InterPro" id="IPR000715">
    <property type="entry name" value="Glycosyl_transferase_4"/>
</dbReference>
<evidence type="ECO:0000256" key="6">
    <source>
        <dbReference type="ARBA" id="ARBA00022960"/>
    </source>
</evidence>
<keyword evidence="3 12" id="KW-0132">Cell division</keyword>
<feature type="transmembrane region" description="Helical" evidence="12">
    <location>
        <begin position="339"/>
        <end position="358"/>
    </location>
</feature>
<dbReference type="AlphaFoldDB" id="A0A9D2GV43"/>
<evidence type="ECO:0000256" key="12">
    <source>
        <dbReference type="HAMAP-Rule" id="MF_00038"/>
    </source>
</evidence>
<feature type="binding site" evidence="14">
    <location>
        <position position="192"/>
    </location>
    <ligand>
        <name>Mg(2+)</name>
        <dbReference type="ChEBI" id="CHEBI:18420"/>
    </ligand>
</feature>